<accession>A0ABT3T6M0</accession>
<name>A0ABT3T6M0_9GAMM</name>
<gene>
    <name evidence="1" type="ORF">EYC82_07145</name>
</gene>
<protein>
    <submittedName>
        <fullName evidence="1">Uncharacterized protein</fullName>
    </submittedName>
</protein>
<dbReference type="Proteomes" id="UP001143304">
    <property type="component" value="Unassembled WGS sequence"/>
</dbReference>
<proteinExistence type="predicted"/>
<reference evidence="1" key="1">
    <citation type="submission" date="2019-02" db="EMBL/GenBank/DDBJ databases">
        <authorList>
            <person name="Li S.-H."/>
        </authorList>
    </citation>
    <scope>NUCLEOTIDE SEQUENCE</scope>
    <source>
        <strain evidence="1">IMCC11814</strain>
    </source>
</reference>
<comment type="caution">
    <text evidence="1">The sequence shown here is derived from an EMBL/GenBank/DDBJ whole genome shotgun (WGS) entry which is preliminary data.</text>
</comment>
<evidence type="ECO:0000313" key="1">
    <source>
        <dbReference type="EMBL" id="MCX2977129.1"/>
    </source>
</evidence>
<dbReference type="RefSeq" id="WP_279248858.1">
    <property type="nucleotide sequence ID" value="NZ_SHNO01000001.1"/>
</dbReference>
<dbReference type="EMBL" id="SHNO01000001">
    <property type="protein sequence ID" value="MCX2977129.1"/>
    <property type="molecule type" value="Genomic_DNA"/>
</dbReference>
<organism evidence="1 2">
    <name type="scientific">Candidatus Marimicrobium litorale</name>
    <dbReference type="NCBI Taxonomy" id="2518991"/>
    <lineage>
        <taxon>Bacteria</taxon>
        <taxon>Pseudomonadati</taxon>
        <taxon>Pseudomonadota</taxon>
        <taxon>Gammaproteobacteria</taxon>
        <taxon>Cellvibrionales</taxon>
        <taxon>Halieaceae</taxon>
        <taxon>Marimicrobium</taxon>
    </lineage>
</organism>
<keyword evidence="2" id="KW-1185">Reference proteome</keyword>
<evidence type="ECO:0000313" key="2">
    <source>
        <dbReference type="Proteomes" id="UP001143304"/>
    </source>
</evidence>
<sequence length="337" mass="37244">MTSLQGGERLYPEQYQYAWANGSTNAHRYLELNRRWGQSNNPSILIKMLTAIDTFIGFPVYVRPYVADNPVSSLILAAYTLPQDAQVQVPSFEAWFKILEEEFEVFVPLELGRLMVEPYTKMSVQEDVVDVFTKLTGCSGSGTYPNREWPSTENPGSCSPEVQMALGFTVQLNTGENVPACKVGSQNCAISSKQCFDGFNNSYLAPNLANNMEYSILVGPLRAALAFCQDANPFNTGVGLGFNTAANPFACTPWSEQSIGDRYTGREFIVKNIKLIDLPQLEILAFPARQEGGSCGDAGGAVPVPYPPQEKEVYTCTFLPESQNVFDFLTQGYGFWD</sequence>